<dbReference type="EMBL" id="LR134355">
    <property type="protein sequence ID" value="VEG46801.1"/>
    <property type="molecule type" value="Genomic_DNA"/>
</dbReference>
<name>A0A3S4S7L2_MYCCI</name>
<protein>
    <submittedName>
        <fullName evidence="1">Uncharacterized protein</fullName>
    </submittedName>
</protein>
<accession>A0A3S4S7L2</accession>
<organism evidence="1 2">
    <name type="scientific">Mycolicibacterium chitae</name>
    <name type="common">Mycobacterium chitae</name>
    <dbReference type="NCBI Taxonomy" id="1792"/>
    <lineage>
        <taxon>Bacteria</taxon>
        <taxon>Bacillati</taxon>
        <taxon>Actinomycetota</taxon>
        <taxon>Actinomycetes</taxon>
        <taxon>Mycobacteriales</taxon>
        <taxon>Mycobacteriaceae</taxon>
        <taxon>Mycolicibacterium</taxon>
    </lineage>
</organism>
<dbReference type="Proteomes" id="UP000282551">
    <property type="component" value="Chromosome"/>
</dbReference>
<proteinExistence type="predicted"/>
<sequence>MHGPYILARFLQVPGKPDKYGNQWQYNSRSDRHSKVGCWGVAFDLLTASTQLRAHAAAGKVVLGVNHSMTDFATGRRKKLDLVIARPASAPETSRRTFKSLATEYGIGLTDTETRQLDELPDLQVAAVGAVLIALEAKATMTAHIKSLPRLYDELNSSHLCVHGASSAALAIGYVQINNSESFVSSVTNNRALADNPVIWSKHRQPEDTLRVIDKVKEIPRRSKSSEVGFDGIGLSVLDFKNDGGPVTIVNDPPAPQHGDSFHYDSMIVRMANEYDATFANI</sequence>
<dbReference type="RefSeq" id="WP_126332948.1">
    <property type="nucleotide sequence ID" value="NZ_AP022604.1"/>
</dbReference>
<evidence type="ECO:0000313" key="2">
    <source>
        <dbReference type="Proteomes" id="UP000282551"/>
    </source>
</evidence>
<keyword evidence="2" id="KW-1185">Reference proteome</keyword>
<evidence type="ECO:0000313" key="1">
    <source>
        <dbReference type="EMBL" id="VEG46801.1"/>
    </source>
</evidence>
<reference evidence="1 2" key="1">
    <citation type="submission" date="2018-12" db="EMBL/GenBank/DDBJ databases">
        <authorList>
            <consortium name="Pathogen Informatics"/>
        </authorList>
    </citation>
    <scope>NUCLEOTIDE SEQUENCE [LARGE SCALE GENOMIC DNA]</scope>
    <source>
        <strain evidence="1 2">NCTC10485</strain>
    </source>
</reference>
<dbReference type="AlphaFoldDB" id="A0A3S4S7L2"/>
<gene>
    <name evidence="1" type="ORF">NCTC10485_01276</name>
</gene>
<dbReference type="OrthoDB" id="5141588at2"/>